<evidence type="ECO:0000256" key="1">
    <source>
        <dbReference type="ARBA" id="ARBA00001973"/>
    </source>
</evidence>
<keyword evidence="3" id="KW-0964">Secreted</keyword>
<dbReference type="OrthoDB" id="4849160at2759"/>
<feature type="signal peptide" evidence="6">
    <location>
        <begin position="1"/>
        <end position="19"/>
    </location>
</feature>
<dbReference type="Pfam" id="PF03443">
    <property type="entry name" value="AA9"/>
    <property type="match status" value="1"/>
</dbReference>
<dbReference type="CDD" id="cd21175">
    <property type="entry name" value="LPMO_AA9"/>
    <property type="match status" value="1"/>
</dbReference>
<evidence type="ECO:0000313" key="9">
    <source>
        <dbReference type="Proteomes" id="UP000192596"/>
    </source>
</evidence>
<dbReference type="PANTHER" id="PTHR33353">
    <property type="entry name" value="PUTATIVE (AFU_ORTHOLOGUE AFUA_1G12560)-RELATED"/>
    <property type="match status" value="1"/>
</dbReference>
<dbReference type="InterPro" id="IPR005103">
    <property type="entry name" value="AA9_LPMO"/>
</dbReference>
<sequence>MSILKTTALLGSFAASAYAHGYVSGYVVDGQYIQGYSKNFQWQRNPPIVAGWSTPEVIDTGFIGPQNYTTPQIICHLDATPGGTSVKIAAGSEITLQWTPWPVSHHGPVIDYLARCTGKDCTTADKTTLEFFKFAEAGLVEDLPEKTYGVTGKWASDDLIANNNSWVVKIPSDIAPGPYVLRHEIIALHSAHEVNGAQNYPQCVNLEITGSGTASPVGITGDKLYPNTTAPGIFVSIYQHLGGYEIPGPALYSAADSGSAPSSAASSTAAAATSAPATSAASSAAVPETKSPSSAFPTTFQTIGASSSATSFVAAAPSSAYTPPSSAAGPSTAASTAAPAATSSPDAPSAPDTTCTSIVTIPATVTTDVYTTITSAPDAISAIADTVPSSALTATISQALPSPAAFGNSSESGSAAPGYPSKPLPEGFTLKDVLEWAAYLLGKAFSQDGEKLKRHARDMTLTS</sequence>
<keyword evidence="6" id="KW-0732">Signal</keyword>
<reference evidence="9" key="1">
    <citation type="submission" date="2017-03" db="EMBL/GenBank/DDBJ databases">
        <title>Genomes of endolithic fungi from Antarctica.</title>
        <authorList>
            <person name="Coleine C."/>
            <person name="Masonjones S."/>
            <person name="Stajich J.E."/>
        </authorList>
    </citation>
    <scope>NUCLEOTIDE SEQUENCE [LARGE SCALE GENOMIC DNA]</scope>
    <source>
        <strain evidence="9">CCFEE 5527</strain>
    </source>
</reference>
<keyword evidence="4" id="KW-1015">Disulfide bond</keyword>
<evidence type="ECO:0000256" key="4">
    <source>
        <dbReference type="ARBA" id="ARBA00023157"/>
    </source>
</evidence>
<dbReference type="GO" id="GO:0005576">
    <property type="term" value="C:extracellular region"/>
    <property type="evidence" value="ECO:0007669"/>
    <property type="project" value="UniProtKB-SubCell"/>
</dbReference>
<evidence type="ECO:0000256" key="5">
    <source>
        <dbReference type="SAM" id="MobiDB-lite"/>
    </source>
</evidence>
<evidence type="ECO:0000256" key="2">
    <source>
        <dbReference type="ARBA" id="ARBA00004613"/>
    </source>
</evidence>
<name>A0A1V8SK14_9PEZI</name>
<accession>A0A1V8SK14</accession>
<gene>
    <name evidence="8" type="ORF">B0A48_14646</name>
</gene>
<dbReference type="EMBL" id="NAJO01000039">
    <property type="protein sequence ID" value="OQN99504.1"/>
    <property type="molecule type" value="Genomic_DNA"/>
</dbReference>
<evidence type="ECO:0000259" key="7">
    <source>
        <dbReference type="Pfam" id="PF03443"/>
    </source>
</evidence>
<feature type="domain" description="Auxiliary Activity family 9 catalytic" evidence="7">
    <location>
        <begin position="20"/>
        <end position="240"/>
    </location>
</feature>
<keyword evidence="9" id="KW-1185">Reference proteome</keyword>
<evidence type="ECO:0000256" key="3">
    <source>
        <dbReference type="ARBA" id="ARBA00022525"/>
    </source>
</evidence>
<dbReference type="InterPro" id="IPR049892">
    <property type="entry name" value="AA9"/>
</dbReference>
<feature type="chain" id="PRO_5011986076" description="Auxiliary Activity family 9 catalytic domain-containing protein" evidence="6">
    <location>
        <begin position="20"/>
        <end position="463"/>
    </location>
</feature>
<evidence type="ECO:0000256" key="6">
    <source>
        <dbReference type="SAM" id="SignalP"/>
    </source>
</evidence>
<dbReference type="Gene3D" id="2.70.50.70">
    <property type="match status" value="1"/>
</dbReference>
<comment type="subcellular location">
    <subcellularLocation>
        <location evidence="2">Secreted</location>
    </subcellularLocation>
</comment>
<comment type="cofactor">
    <cofactor evidence="1">
        <name>Cu(2+)</name>
        <dbReference type="ChEBI" id="CHEBI:29036"/>
    </cofactor>
</comment>
<dbReference type="Proteomes" id="UP000192596">
    <property type="component" value="Unassembled WGS sequence"/>
</dbReference>
<organism evidence="8 9">
    <name type="scientific">Cryoendolithus antarcticus</name>
    <dbReference type="NCBI Taxonomy" id="1507870"/>
    <lineage>
        <taxon>Eukaryota</taxon>
        <taxon>Fungi</taxon>
        <taxon>Dikarya</taxon>
        <taxon>Ascomycota</taxon>
        <taxon>Pezizomycotina</taxon>
        <taxon>Dothideomycetes</taxon>
        <taxon>Dothideomycetidae</taxon>
        <taxon>Cladosporiales</taxon>
        <taxon>Cladosporiaceae</taxon>
        <taxon>Cryoendolithus</taxon>
    </lineage>
</organism>
<protein>
    <recommendedName>
        <fullName evidence="7">Auxiliary Activity family 9 catalytic domain-containing protein</fullName>
    </recommendedName>
</protein>
<comment type="caution">
    <text evidence="8">The sequence shown here is derived from an EMBL/GenBank/DDBJ whole genome shotgun (WGS) entry which is preliminary data.</text>
</comment>
<evidence type="ECO:0000313" key="8">
    <source>
        <dbReference type="EMBL" id="OQN99504.1"/>
    </source>
</evidence>
<proteinExistence type="predicted"/>
<dbReference type="PANTHER" id="PTHR33353:SF34">
    <property type="entry name" value="ENDO-BETA-1,4-GLUCANASE D"/>
    <property type="match status" value="1"/>
</dbReference>
<feature type="region of interest" description="Disordered" evidence="5">
    <location>
        <begin position="323"/>
        <end position="353"/>
    </location>
</feature>
<dbReference type="InParanoid" id="A0A1V8SK14"/>
<dbReference type="AlphaFoldDB" id="A0A1V8SK14"/>